<name>A0A183GYD9_9BILA</name>
<dbReference type="AlphaFoldDB" id="A0A183GYD9"/>
<keyword evidence="1" id="KW-0812">Transmembrane</keyword>
<feature type="transmembrane region" description="Helical" evidence="1">
    <location>
        <begin position="36"/>
        <end position="57"/>
    </location>
</feature>
<sequence>MDYIFLIVRSEDEGLIVNIISSLTELYGNSELDLTGFFSLPTYGAFGIGAVLALIYMTNWETVGRRIPLWKYHFEPVAVENSNATDET</sequence>
<evidence type="ECO:0000256" key="1">
    <source>
        <dbReference type="SAM" id="Phobius"/>
    </source>
</evidence>
<accession>A0A183GYD9</accession>
<evidence type="ECO:0000313" key="4">
    <source>
        <dbReference type="WBParaSite" id="OFLC_0000024801-mRNA-1"/>
    </source>
</evidence>
<dbReference type="Proteomes" id="UP000267606">
    <property type="component" value="Unassembled WGS sequence"/>
</dbReference>
<keyword evidence="1" id="KW-1133">Transmembrane helix</keyword>
<dbReference type="EMBL" id="UZAJ01000071">
    <property type="protein sequence ID" value="VDO25130.1"/>
    <property type="molecule type" value="Genomic_DNA"/>
</dbReference>
<reference evidence="4" key="1">
    <citation type="submission" date="2016-06" db="UniProtKB">
        <authorList>
            <consortium name="WormBaseParasite"/>
        </authorList>
    </citation>
    <scope>IDENTIFICATION</scope>
</reference>
<proteinExistence type="predicted"/>
<gene>
    <name evidence="2" type="ORF">OFLC_LOCUS249</name>
</gene>
<dbReference type="WBParaSite" id="OFLC_0000024801-mRNA-1">
    <property type="protein sequence ID" value="OFLC_0000024801-mRNA-1"/>
    <property type="gene ID" value="OFLC_0000024801"/>
</dbReference>
<protein>
    <submittedName>
        <fullName evidence="4">Battenin</fullName>
    </submittedName>
</protein>
<reference evidence="2 3" key="2">
    <citation type="submission" date="2018-11" db="EMBL/GenBank/DDBJ databases">
        <authorList>
            <consortium name="Pathogen Informatics"/>
        </authorList>
    </citation>
    <scope>NUCLEOTIDE SEQUENCE [LARGE SCALE GENOMIC DNA]</scope>
</reference>
<evidence type="ECO:0000313" key="3">
    <source>
        <dbReference type="Proteomes" id="UP000267606"/>
    </source>
</evidence>
<keyword evidence="3" id="KW-1185">Reference proteome</keyword>
<organism evidence="4">
    <name type="scientific">Onchocerca flexuosa</name>
    <dbReference type="NCBI Taxonomy" id="387005"/>
    <lineage>
        <taxon>Eukaryota</taxon>
        <taxon>Metazoa</taxon>
        <taxon>Ecdysozoa</taxon>
        <taxon>Nematoda</taxon>
        <taxon>Chromadorea</taxon>
        <taxon>Rhabditida</taxon>
        <taxon>Spirurina</taxon>
        <taxon>Spiruromorpha</taxon>
        <taxon>Filarioidea</taxon>
        <taxon>Onchocercidae</taxon>
        <taxon>Onchocerca</taxon>
    </lineage>
</organism>
<dbReference type="Gene3D" id="1.20.5.220">
    <property type="match status" value="1"/>
</dbReference>
<evidence type="ECO:0000313" key="2">
    <source>
        <dbReference type="EMBL" id="VDO25130.1"/>
    </source>
</evidence>
<keyword evidence="1" id="KW-0472">Membrane</keyword>